<reference evidence="5" key="1">
    <citation type="journal article" date="2023" name="Mol. Phylogenet. Evol.">
        <title>Genome-scale phylogeny and comparative genomics of the fungal order Sordariales.</title>
        <authorList>
            <person name="Hensen N."/>
            <person name="Bonometti L."/>
            <person name="Westerberg I."/>
            <person name="Brannstrom I.O."/>
            <person name="Guillou S."/>
            <person name="Cros-Aarteil S."/>
            <person name="Calhoun S."/>
            <person name="Haridas S."/>
            <person name="Kuo A."/>
            <person name="Mondo S."/>
            <person name="Pangilinan J."/>
            <person name="Riley R."/>
            <person name="LaButti K."/>
            <person name="Andreopoulos B."/>
            <person name="Lipzen A."/>
            <person name="Chen C."/>
            <person name="Yan M."/>
            <person name="Daum C."/>
            <person name="Ng V."/>
            <person name="Clum A."/>
            <person name="Steindorff A."/>
            <person name="Ohm R.A."/>
            <person name="Martin F."/>
            <person name="Silar P."/>
            <person name="Natvig D.O."/>
            <person name="Lalanne C."/>
            <person name="Gautier V."/>
            <person name="Ament-Velasquez S.L."/>
            <person name="Kruys A."/>
            <person name="Hutchinson M.I."/>
            <person name="Powell A.J."/>
            <person name="Barry K."/>
            <person name="Miller A.N."/>
            <person name="Grigoriev I.V."/>
            <person name="Debuchy R."/>
            <person name="Gladieux P."/>
            <person name="Hiltunen Thoren M."/>
            <person name="Johannesson H."/>
        </authorList>
    </citation>
    <scope>NUCLEOTIDE SEQUENCE</scope>
    <source>
        <strain evidence="5">CBS 892.96</strain>
    </source>
</reference>
<gene>
    <name evidence="5" type="ORF">QBC36DRAFT_190201</name>
</gene>
<evidence type="ECO:0000313" key="5">
    <source>
        <dbReference type="EMBL" id="KAK4175330.1"/>
    </source>
</evidence>
<dbReference type="SUPFAM" id="SSF88723">
    <property type="entry name" value="PIN domain-like"/>
    <property type="match status" value="1"/>
</dbReference>
<dbReference type="Pfam" id="PF04900">
    <property type="entry name" value="Fcf1"/>
    <property type="match status" value="1"/>
</dbReference>
<keyword evidence="4" id="KW-0539">Nucleus</keyword>
<dbReference type="InterPro" id="IPR029060">
    <property type="entry name" value="PIN-like_dom_sf"/>
</dbReference>
<feature type="non-terminal residue" evidence="5">
    <location>
        <position position="1"/>
    </location>
</feature>
<organism evidence="5 6">
    <name type="scientific">Triangularia setosa</name>
    <dbReference type="NCBI Taxonomy" id="2587417"/>
    <lineage>
        <taxon>Eukaryota</taxon>
        <taxon>Fungi</taxon>
        <taxon>Dikarya</taxon>
        <taxon>Ascomycota</taxon>
        <taxon>Pezizomycotina</taxon>
        <taxon>Sordariomycetes</taxon>
        <taxon>Sordariomycetidae</taxon>
        <taxon>Sordariales</taxon>
        <taxon>Podosporaceae</taxon>
        <taxon>Triangularia</taxon>
    </lineage>
</organism>
<evidence type="ECO:0000256" key="2">
    <source>
        <dbReference type="ARBA" id="ARBA00022517"/>
    </source>
</evidence>
<dbReference type="PANTHER" id="PTHR12416">
    <property type="entry name" value="RRNA-PROCESSING PROTEIN UTP23 HOMOLOG"/>
    <property type="match status" value="1"/>
</dbReference>
<dbReference type="AlphaFoldDB" id="A0AAN7A6Q4"/>
<comment type="caution">
    <text evidence="5">The sequence shown here is derived from an EMBL/GenBank/DDBJ whole genome shotgun (WGS) entry which is preliminary data.</text>
</comment>
<dbReference type="EMBL" id="MU866239">
    <property type="protein sequence ID" value="KAK4175330.1"/>
    <property type="molecule type" value="Genomic_DNA"/>
</dbReference>
<dbReference type="GO" id="GO:0032040">
    <property type="term" value="C:small-subunit processome"/>
    <property type="evidence" value="ECO:0007669"/>
    <property type="project" value="InterPro"/>
</dbReference>
<dbReference type="Proteomes" id="UP001302321">
    <property type="component" value="Unassembled WGS sequence"/>
</dbReference>
<keyword evidence="3" id="KW-0698">rRNA processing</keyword>
<dbReference type="Gene3D" id="3.40.50.1010">
    <property type="entry name" value="5'-nuclease"/>
    <property type="match status" value="1"/>
</dbReference>
<accession>A0AAN7A6Q4</accession>
<sequence>FHRLSCNHKGTYVDDCIVEMVTKHRCCLVMTNDRQLRQRVGKIPGVPLVAVGRGKLERERLPGVAV</sequence>
<dbReference type="InterPro" id="IPR006984">
    <property type="entry name" value="Fcf1/UTP23"/>
</dbReference>
<dbReference type="GO" id="GO:0006364">
    <property type="term" value="P:rRNA processing"/>
    <property type="evidence" value="ECO:0007669"/>
    <property type="project" value="UniProtKB-KW"/>
</dbReference>
<keyword evidence="6" id="KW-1185">Reference proteome</keyword>
<protein>
    <submittedName>
        <fullName evidence="5">rRNA-processing protein Fcf1/Utp23</fullName>
    </submittedName>
</protein>
<keyword evidence="2" id="KW-0690">Ribosome biogenesis</keyword>
<evidence type="ECO:0000256" key="1">
    <source>
        <dbReference type="ARBA" id="ARBA00004604"/>
    </source>
</evidence>
<evidence type="ECO:0000256" key="3">
    <source>
        <dbReference type="ARBA" id="ARBA00022552"/>
    </source>
</evidence>
<name>A0AAN7A6Q4_9PEZI</name>
<reference evidence="5" key="2">
    <citation type="submission" date="2023-05" db="EMBL/GenBank/DDBJ databases">
        <authorList>
            <consortium name="Lawrence Berkeley National Laboratory"/>
            <person name="Steindorff A."/>
            <person name="Hensen N."/>
            <person name="Bonometti L."/>
            <person name="Westerberg I."/>
            <person name="Brannstrom I.O."/>
            <person name="Guillou S."/>
            <person name="Cros-Aarteil S."/>
            <person name="Calhoun S."/>
            <person name="Haridas S."/>
            <person name="Kuo A."/>
            <person name="Mondo S."/>
            <person name="Pangilinan J."/>
            <person name="Riley R."/>
            <person name="Labutti K."/>
            <person name="Andreopoulos B."/>
            <person name="Lipzen A."/>
            <person name="Chen C."/>
            <person name="Yanf M."/>
            <person name="Daum C."/>
            <person name="Ng V."/>
            <person name="Clum A."/>
            <person name="Ohm R."/>
            <person name="Martin F."/>
            <person name="Silar P."/>
            <person name="Natvig D."/>
            <person name="Lalanne C."/>
            <person name="Gautier V."/>
            <person name="Ament-Velasquez S.L."/>
            <person name="Kruys A."/>
            <person name="Hutchinson M.I."/>
            <person name="Powell A.J."/>
            <person name="Barry K."/>
            <person name="Miller A.N."/>
            <person name="Grigoriev I.V."/>
            <person name="Debuchy R."/>
            <person name="Gladieux P."/>
            <person name="Thoren M.H."/>
            <person name="Johannesson H."/>
        </authorList>
    </citation>
    <scope>NUCLEOTIDE SEQUENCE</scope>
    <source>
        <strain evidence="5">CBS 892.96</strain>
    </source>
</reference>
<comment type="subcellular location">
    <subcellularLocation>
        <location evidence="1">Nucleus</location>
        <location evidence="1">Nucleolus</location>
    </subcellularLocation>
</comment>
<evidence type="ECO:0000256" key="4">
    <source>
        <dbReference type="ARBA" id="ARBA00023242"/>
    </source>
</evidence>
<proteinExistence type="predicted"/>
<evidence type="ECO:0000313" key="6">
    <source>
        <dbReference type="Proteomes" id="UP001302321"/>
    </source>
</evidence>